<dbReference type="Proteomes" id="UP000422108">
    <property type="component" value="Chromosome"/>
</dbReference>
<protein>
    <submittedName>
        <fullName evidence="2">DNA polymerase beta domain-containing protein</fullName>
    </submittedName>
</protein>
<reference evidence="2 3" key="1">
    <citation type="submission" date="2019-11" db="EMBL/GenBank/DDBJ databases">
        <title>Comparative genomics of hydrocarbon-degrading Desulfosarcina strains.</title>
        <authorList>
            <person name="Watanabe M."/>
            <person name="Kojima H."/>
            <person name="Fukui M."/>
        </authorList>
    </citation>
    <scope>NUCLEOTIDE SEQUENCE [LARGE SCALE GENOMIC DNA]</scope>
    <source>
        <strain evidence="3">oXyS1</strain>
    </source>
</reference>
<dbReference type="PANTHER" id="PTHR43852:SF3">
    <property type="entry name" value="NUCLEOTIDYLTRANSFERASE"/>
    <property type="match status" value="1"/>
</dbReference>
<dbReference type="EMBL" id="AP021879">
    <property type="protein sequence ID" value="BBO87671.1"/>
    <property type="molecule type" value="Genomic_DNA"/>
</dbReference>
<dbReference type="Gene3D" id="3.30.460.10">
    <property type="entry name" value="Beta Polymerase, domain 2"/>
    <property type="match status" value="1"/>
</dbReference>
<gene>
    <name evidence="2" type="ORF">DSCOOX_08510</name>
</gene>
<dbReference type="Pfam" id="PF18765">
    <property type="entry name" value="Polbeta"/>
    <property type="match status" value="1"/>
</dbReference>
<evidence type="ECO:0000259" key="1">
    <source>
        <dbReference type="Pfam" id="PF18765"/>
    </source>
</evidence>
<evidence type="ECO:0000313" key="3">
    <source>
        <dbReference type="Proteomes" id="UP000422108"/>
    </source>
</evidence>
<accession>A0A5K8A587</accession>
<keyword evidence="3" id="KW-1185">Reference proteome</keyword>
<dbReference type="CDD" id="cd05403">
    <property type="entry name" value="NT_KNTase_like"/>
    <property type="match status" value="1"/>
</dbReference>
<feature type="domain" description="Polymerase beta nucleotidyltransferase" evidence="1">
    <location>
        <begin position="21"/>
        <end position="112"/>
    </location>
</feature>
<evidence type="ECO:0000313" key="2">
    <source>
        <dbReference type="EMBL" id="BBO87671.1"/>
    </source>
</evidence>
<dbReference type="InterPro" id="IPR041633">
    <property type="entry name" value="Polbeta"/>
</dbReference>
<dbReference type="AlphaFoldDB" id="A0A5K8A587"/>
<dbReference type="SUPFAM" id="SSF81301">
    <property type="entry name" value="Nucleotidyltransferase"/>
    <property type="match status" value="1"/>
</dbReference>
<name>A0A5K8A587_9BACT</name>
<proteinExistence type="predicted"/>
<dbReference type="InterPro" id="IPR043519">
    <property type="entry name" value="NT_sf"/>
</dbReference>
<dbReference type="PANTHER" id="PTHR43852">
    <property type="entry name" value="NUCLEOTIDYLTRANSFERASE"/>
    <property type="match status" value="1"/>
</dbReference>
<dbReference type="InterPro" id="IPR052930">
    <property type="entry name" value="TA_antitoxin_MntA"/>
</dbReference>
<sequence>MIGSRVKAEHIKNKIIAMAPEIFSEFKVLFAYLYGSVALGQHHRFSDLDIGVYTQKRSLSASRKLELDLSLAIDDKLVNALESDVRIMNALPLAIAGEIVTEGILIYCQDEDQRIAYETKIRMAYFDFYPMIRSYQKTYMEQIQMY</sequence>
<dbReference type="NCBIfam" id="NF047752">
    <property type="entry name" value="MntA_antitoxin"/>
    <property type="match status" value="1"/>
</dbReference>
<organism evidence="2 3">
    <name type="scientific">Desulfosarcina ovata subsp. ovata</name>
    <dbReference type="NCBI Taxonomy" id="2752305"/>
    <lineage>
        <taxon>Bacteria</taxon>
        <taxon>Pseudomonadati</taxon>
        <taxon>Thermodesulfobacteriota</taxon>
        <taxon>Desulfobacteria</taxon>
        <taxon>Desulfobacterales</taxon>
        <taxon>Desulfosarcinaceae</taxon>
        <taxon>Desulfosarcina</taxon>
    </lineage>
</organism>